<name>A0A5B7I1K4_PORTR</name>
<organism evidence="2 3">
    <name type="scientific">Portunus trituberculatus</name>
    <name type="common">Swimming crab</name>
    <name type="synonym">Neptunus trituberculatus</name>
    <dbReference type="NCBI Taxonomy" id="210409"/>
    <lineage>
        <taxon>Eukaryota</taxon>
        <taxon>Metazoa</taxon>
        <taxon>Ecdysozoa</taxon>
        <taxon>Arthropoda</taxon>
        <taxon>Crustacea</taxon>
        <taxon>Multicrustacea</taxon>
        <taxon>Malacostraca</taxon>
        <taxon>Eumalacostraca</taxon>
        <taxon>Eucarida</taxon>
        <taxon>Decapoda</taxon>
        <taxon>Pleocyemata</taxon>
        <taxon>Brachyura</taxon>
        <taxon>Eubrachyura</taxon>
        <taxon>Portunoidea</taxon>
        <taxon>Portunidae</taxon>
        <taxon>Portuninae</taxon>
        <taxon>Portunus</taxon>
    </lineage>
</organism>
<feature type="compositionally biased region" description="Basic and acidic residues" evidence="1">
    <location>
        <begin position="26"/>
        <end position="45"/>
    </location>
</feature>
<protein>
    <submittedName>
        <fullName evidence="2">Uncharacterized protein</fullName>
    </submittedName>
</protein>
<reference evidence="2 3" key="1">
    <citation type="submission" date="2019-05" db="EMBL/GenBank/DDBJ databases">
        <title>Another draft genome of Portunus trituberculatus and its Hox gene families provides insights of decapod evolution.</title>
        <authorList>
            <person name="Jeong J.-H."/>
            <person name="Song I."/>
            <person name="Kim S."/>
            <person name="Choi T."/>
            <person name="Kim D."/>
            <person name="Ryu S."/>
            <person name="Kim W."/>
        </authorList>
    </citation>
    <scope>NUCLEOTIDE SEQUENCE [LARGE SCALE GENOMIC DNA]</scope>
    <source>
        <tissue evidence="2">Muscle</tissue>
    </source>
</reference>
<evidence type="ECO:0000256" key="1">
    <source>
        <dbReference type="SAM" id="MobiDB-lite"/>
    </source>
</evidence>
<evidence type="ECO:0000313" key="2">
    <source>
        <dbReference type="EMBL" id="MPC79241.1"/>
    </source>
</evidence>
<dbReference type="EMBL" id="VSRR010050608">
    <property type="protein sequence ID" value="MPC79241.1"/>
    <property type="molecule type" value="Genomic_DNA"/>
</dbReference>
<accession>A0A5B7I1K4</accession>
<feature type="region of interest" description="Disordered" evidence="1">
    <location>
        <begin position="1"/>
        <end position="61"/>
    </location>
</feature>
<evidence type="ECO:0000313" key="3">
    <source>
        <dbReference type="Proteomes" id="UP000324222"/>
    </source>
</evidence>
<sequence length="61" mass="6745">MWEGGARRPGQAAKTQEAGIRSWQGGDKKLAGWRRGGRDKERKGEEEEDEICKGSSEGRQG</sequence>
<proteinExistence type="predicted"/>
<dbReference type="Proteomes" id="UP000324222">
    <property type="component" value="Unassembled WGS sequence"/>
</dbReference>
<dbReference type="AlphaFoldDB" id="A0A5B7I1K4"/>
<keyword evidence="3" id="KW-1185">Reference proteome</keyword>
<comment type="caution">
    <text evidence="2">The sequence shown here is derived from an EMBL/GenBank/DDBJ whole genome shotgun (WGS) entry which is preliminary data.</text>
</comment>
<gene>
    <name evidence="2" type="ORF">E2C01_073757</name>
</gene>